<dbReference type="PANTHER" id="PTHR16932:SF18">
    <property type="entry name" value="INTERFERON, ALPHA-INDUCIBLE PROTEIN 27-LIKE 2"/>
    <property type="match status" value="1"/>
</dbReference>
<organism evidence="7 8">
    <name type="scientific">Caerostris extrusa</name>
    <name type="common">Bark spider</name>
    <name type="synonym">Caerostris bankana</name>
    <dbReference type="NCBI Taxonomy" id="172846"/>
    <lineage>
        <taxon>Eukaryota</taxon>
        <taxon>Metazoa</taxon>
        <taxon>Ecdysozoa</taxon>
        <taxon>Arthropoda</taxon>
        <taxon>Chelicerata</taxon>
        <taxon>Arachnida</taxon>
        <taxon>Araneae</taxon>
        <taxon>Araneomorphae</taxon>
        <taxon>Entelegynae</taxon>
        <taxon>Araneoidea</taxon>
        <taxon>Araneidae</taxon>
        <taxon>Caerostris</taxon>
    </lineage>
</organism>
<feature type="region of interest" description="Disordered" evidence="6">
    <location>
        <begin position="1"/>
        <end position="27"/>
    </location>
</feature>
<keyword evidence="4" id="KW-1133">Transmembrane helix</keyword>
<dbReference type="PANTHER" id="PTHR16932">
    <property type="entry name" value="INTERFERON ALPHA-INDUCIBLE PROTEIN 27"/>
    <property type="match status" value="1"/>
</dbReference>
<evidence type="ECO:0000313" key="8">
    <source>
        <dbReference type="Proteomes" id="UP001054945"/>
    </source>
</evidence>
<name>A0AAV4NEC0_CAEEX</name>
<evidence type="ECO:0000256" key="3">
    <source>
        <dbReference type="ARBA" id="ARBA00022692"/>
    </source>
</evidence>
<comment type="similarity">
    <text evidence="2">Belongs to the IFI6/IFI27 family.</text>
</comment>
<keyword evidence="8" id="KW-1185">Reference proteome</keyword>
<dbReference type="Pfam" id="PF06140">
    <property type="entry name" value="Ifi-6-16"/>
    <property type="match status" value="1"/>
</dbReference>
<comment type="subcellular location">
    <subcellularLocation>
        <location evidence="1">Membrane</location>
        <topology evidence="1">Multi-pass membrane protein</topology>
    </subcellularLocation>
</comment>
<dbReference type="InterPro" id="IPR009311">
    <property type="entry name" value="IFI6/IFI27-like"/>
</dbReference>
<comment type="caution">
    <text evidence="7">The sequence shown here is derived from an EMBL/GenBank/DDBJ whole genome shotgun (WGS) entry which is preliminary data.</text>
</comment>
<evidence type="ECO:0000256" key="1">
    <source>
        <dbReference type="ARBA" id="ARBA00004141"/>
    </source>
</evidence>
<dbReference type="EMBL" id="BPLR01003261">
    <property type="protein sequence ID" value="GIX82699.1"/>
    <property type="molecule type" value="Genomic_DNA"/>
</dbReference>
<keyword evidence="5" id="KW-0472">Membrane</keyword>
<dbReference type="Proteomes" id="UP001054945">
    <property type="component" value="Unassembled WGS sequence"/>
</dbReference>
<evidence type="ECO:0000313" key="7">
    <source>
        <dbReference type="EMBL" id="GIX82699.1"/>
    </source>
</evidence>
<keyword evidence="3" id="KW-0812">Transmembrane</keyword>
<proteinExistence type="inferred from homology"/>
<evidence type="ECO:0000256" key="2">
    <source>
        <dbReference type="ARBA" id="ARBA00007262"/>
    </source>
</evidence>
<dbReference type="GO" id="GO:0016020">
    <property type="term" value="C:membrane"/>
    <property type="evidence" value="ECO:0007669"/>
    <property type="project" value="UniProtKB-SubCell"/>
</dbReference>
<evidence type="ECO:0000256" key="6">
    <source>
        <dbReference type="SAM" id="MobiDB-lite"/>
    </source>
</evidence>
<evidence type="ECO:0000256" key="5">
    <source>
        <dbReference type="ARBA" id="ARBA00023136"/>
    </source>
</evidence>
<accession>A0AAV4NEC0</accession>
<sequence>MGESQSKDNSEKQNTGTEKDQGTKDSTKLLSLKPVQIFDTEEEKEKALLIAKEVGLFVVKATAITGIALGGVAIAVPALGFTAGGVAAGSAAAAYQSAFLGGTIASGSIFATLQSVGAAGLALSTQLGICAGSAGVAGAHSVFKVVKKIKKEKDSNKKKKKGENGNDSEDDDGDVSENDEVTGTLKNYMKLSHDVKYIVSEEKVIF</sequence>
<reference evidence="7 8" key="1">
    <citation type="submission" date="2021-06" db="EMBL/GenBank/DDBJ databases">
        <title>Caerostris extrusa draft genome.</title>
        <authorList>
            <person name="Kono N."/>
            <person name="Arakawa K."/>
        </authorList>
    </citation>
    <scope>NUCLEOTIDE SEQUENCE [LARGE SCALE GENOMIC DNA]</scope>
</reference>
<feature type="compositionally biased region" description="Acidic residues" evidence="6">
    <location>
        <begin position="166"/>
        <end position="179"/>
    </location>
</feature>
<evidence type="ECO:0000256" key="4">
    <source>
        <dbReference type="ARBA" id="ARBA00022989"/>
    </source>
</evidence>
<gene>
    <name evidence="7" type="ORF">CEXT_2471</name>
</gene>
<dbReference type="Gene3D" id="6.10.110.10">
    <property type="match status" value="1"/>
</dbReference>
<feature type="region of interest" description="Disordered" evidence="6">
    <location>
        <begin position="154"/>
        <end position="179"/>
    </location>
</feature>
<dbReference type="InterPro" id="IPR038213">
    <property type="entry name" value="IFI6/IFI27-like_sf"/>
</dbReference>
<protein>
    <submittedName>
        <fullName evidence="7">Uncharacterized protein</fullName>
    </submittedName>
</protein>
<dbReference type="AlphaFoldDB" id="A0AAV4NEC0"/>